<dbReference type="SMART" id="SM00382">
    <property type="entry name" value="AAA"/>
    <property type="match status" value="1"/>
</dbReference>
<evidence type="ECO:0000256" key="5">
    <source>
        <dbReference type="ARBA" id="ARBA00024722"/>
    </source>
</evidence>
<sequence length="237" mass="25491">MGLVFNCVYLARGGGRFFDDLSLDLRERRIGLVGDNGSGKSTLLRLANGLLLPERGEVIANGRHTTQAGRGLHADVGFVFQNPDHQIIFPTVGEEVAFGLIEGGQTAAQARAAAGDLLASHGCAGWIDRAIRDLSEGQKQLVCILAILATEPKILLLDEPFSSLDLPTRLSLSARLARLPQQIVMASHDLDLLHDFDRVIWLEKGQVRADGVPSQVLPDYRAHAAARGALMLESGTA</sequence>
<keyword evidence="8" id="KW-1185">Reference proteome</keyword>
<accession>A0A109JCB4</accession>
<protein>
    <submittedName>
        <fullName evidence="7">Cobalt ABC transporter</fullName>
    </submittedName>
</protein>
<keyword evidence="3" id="KW-0547">Nucleotide-binding</keyword>
<proteinExistence type="inferred from homology"/>
<dbReference type="GO" id="GO:0005524">
    <property type="term" value="F:ATP binding"/>
    <property type="evidence" value="ECO:0007669"/>
    <property type="project" value="UniProtKB-KW"/>
</dbReference>
<dbReference type="InterPro" id="IPR015856">
    <property type="entry name" value="ABC_transpr_CbiO/EcfA_su"/>
</dbReference>
<keyword evidence="2" id="KW-0813">Transport</keyword>
<dbReference type="GO" id="GO:0016887">
    <property type="term" value="F:ATP hydrolysis activity"/>
    <property type="evidence" value="ECO:0007669"/>
    <property type="project" value="InterPro"/>
</dbReference>
<comment type="function">
    <text evidence="5">Involved in beta-(1--&gt;2)glucan export. Transmembrane domains (TMD) form a pore in the inner membrane and the ATP-binding domain (NBD) is responsible for energy generation.</text>
</comment>
<dbReference type="Gene3D" id="3.40.50.300">
    <property type="entry name" value="P-loop containing nucleotide triphosphate hydrolases"/>
    <property type="match status" value="1"/>
</dbReference>
<keyword evidence="4" id="KW-0067">ATP-binding</keyword>
<dbReference type="AlphaFoldDB" id="A0A109JCB4"/>
<dbReference type="Pfam" id="PF00005">
    <property type="entry name" value="ABC_tran"/>
    <property type="match status" value="1"/>
</dbReference>
<evidence type="ECO:0000313" key="8">
    <source>
        <dbReference type="Proteomes" id="UP000057737"/>
    </source>
</evidence>
<dbReference type="CDD" id="cd03225">
    <property type="entry name" value="ABC_cobalt_CbiO_domain1"/>
    <property type="match status" value="1"/>
</dbReference>
<evidence type="ECO:0000259" key="6">
    <source>
        <dbReference type="PROSITE" id="PS50893"/>
    </source>
</evidence>
<evidence type="ECO:0000256" key="3">
    <source>
        <dbReference type="ARBA" id="ARBA00022741"/>
    </source>
</evidence>
<dbReference type="InterPro" id="IPR003439">
    <property type="entry name" value="ABC_transporter-like_ATP-bd"/>
</dbReference>
<evidence type="ECO:0000256" key="2">
    <source>
        <dbReference type="ARBA" id="ARBA00022448"/>
    </source>
</evidence>
<comment type="caution">
    <text evidence="7">The sequence shown here is derived from an EMBL/GenBank/DDBJ whole genome shotgun (WGS) entry which is preliminary data.</text>
</comment>
<gene>
    <name evidence="7" type="ORF">AS156_21745</name>
</gene>
<dbReference type="PANTHER" id="PTHR43553:SF24">
    <property type="entry name" value="ENERGY-COUPLING FACTOR TRANSPORTER ATP-BINDING PROTEIN ECFA1"/>
    <property type="match status" value="1"/>
</dbReference>
<evidence type="ECO:0000313" key="7">
    <source>
        <dbReference type="EMBL" id="KWV46244.1"/>
    </source>
</evidence>
<comment type="similarity">
    <text evidence="1">Belongs to the ABC transporter superfamily.</text>
</comment>
<dbReference type="InterPro" id="IPR003593">
    <property type="entry name" value="AAA+_ATPase"/>
</dbReference>
<dbReference type="GO" id="GO:0043190">
    <property type="term" value="C:ATP-binding cassette (ABC) transporter complex"/>
    <property type="evidence" value="ECO:0007669"/>
    <property type="project" value="TreeGrafter"/>
</dbReference>
<organism evidence="7 8">
    <name type="scientific">Bradyrhizobium macuxiense</name>
    <dbReference type="NCBI Taxonomy" id="1755647"/>
    <lineage>
        <taxon>Bacteria</taxon>
        <taxon>Pseudomonadati</taxon>
        <taxon>Pseudomonadota</taxon>
        <taxon>Alphaproteobacteria</taxon>
        <taxon>Hyphomicrobiales</taxon>
        <taxon>Nitrobacteraceae</taxon>
        <taxon>Bradyrhizobium</taxon>
    </lineage>
</organism>
<evidence type="ECO:0000256" key="1">
    <source>
        <dbReference type="ARBA" id="ARBA00005417"/>
    </source>
</evidence>
<name>A0A109JCB4_9BRAD</name>
<feature type="domain" description="ABC transporter" evidence="6">
    <location>
        <begin position="3"/>
        <end position="229"/>
    </location>
</feature>
<dbReference type="Proteomes" id="UP000057737">
    <property type="component" value="Unassembled WGS sequence"/>
</dbReference>
<dbReference type="InterPro" id="IPR027417">
    <property type="entry name" value="P-loop_NTPase"/>
</dbReference>
<dbReference type="PANTHER" id="PTHR43553">
    <property type="entry name" value="HEAVY METAL TRANSPORTER"/>
    <property type="match status" value="1"/>
</dbReference>
<dbReference type="GO" id="GO:0042626">
    <property type="term" value="F:ATPase-coupled transmembrane transporter activity"/>
    <property type="evidence" value="ECO:0007669"/>
    <property type="project" value="TreeGrafter"/>
</dbReference>
<dbReference type="InterPro" id="IPR050095">
    <property type="entry name" value="ECF_ABC_transporter_ATP-bd"/>
</dbReference>
<evidence type="ECO:0000256" key="4">
    <source>
        <dbReference type="ARBA" id="ARBA00022840"/>
    </source>
</evidence>
<dbReference type="PROSITE" id="PS50893">
    <property type="entry name" value="ABC_TRANSPORTER_2"/>
    <property type="match status" value="1"/>
</dbReference>
<dbReference type="SUPFAM" id="SSF52540">
    <property type="entry name" value="P-loop containing nucleoside triphosphate hydrolases"/>
    <property type="match status" value="1"/>
</dbReference>
<reference evidence="7 8" key="1">
    <citation type="submission" date="2015-11" db="EMBL/GenBank/DDBJ databases">
        <title>Draft Genome Sequence of the Strain BR 10303 (Bradyrhizobium sp.) isolated from nodules of Centrolobium paraense.</title>
        <authorList>
            <person name="Zelli J.E."/>
            <person name="Simoes-Araujo J.L."/>
            <person name="Barauna A.C."/>
            <person name="Silva K."/>
        </authorList>
    </citation>
    <scope>NUCLEOTIDE SEQUENCE [LARGE SCALE GENOMIC DNA]</scope>
    <source>
        <strain evidence="7 8">BR 10303</strain>
    </source>
</reference>
<dbReference type="EMBL" id="LNCU01000118">
    <property type="protein sequence ID" value="KWV46244.1"/>
    <property type="molecule type" value="Genomic_DNA"/>
</dbReference>